<name>A0A7D9L4K1_PARCT</name>
<protein>
    <recommendedName>
        <fullName evidence="1">Reverse transcriptase domain-containing protein</fullName>
    </recommendedName>
</protein>
<sequence length="298" mass="33178">MFTFGHKSTTPYKVNISINLTSIDMEIDTGASLSVISEATYVDLHSEGKVPPLGNTDVILRTYIGEEVKLKWSLELTPINQQLDAGYSHLFEEGLGTLKGATAKIHVNPLATPVFLKARPVPYALREKIEQDLERLEKAGTVEPVQFSEWATPIVPVIKQDGTVRVCGDYKLTVNKVSKLDAYSIPKLDDLYTKLAGSKTFTELDLSHAYEQMLVDENSKEFLIINTHKGLFRYNRLPYGVASALGIFQKMMEGLLHGIPHVGVLLDNVLITGTTEEEHLMNIEAVLKCLSDRCWVTT</sequence>
<evidence type="ECO:0000259" key="1">
    <source>
        <dbReference type="Pfam" id="PF00078"/>
    </source>
</evidence>
<feature type="domain" description="Reverse transcriptase" evidence="1">
    <location>
        <begin position="159"/>
        <end position="292"/>
    </location>
</feature>
<organism evidence="2 3">
    <name type="scientific">Paramuricea clavata</name>
    <name type="common">Red gorgonian</name>
    <name type="synonym">Violescent sea-whip</name>
    <dbReference type="NCBI Taxonomy" id="317549"/>
    <lineage>
        <taxon>Eukaryota</taxon>
        <taxon>Metazoa</taxon>
        <taxon>Cnidaria</taxon>
        <taxon>Anthozoa</taxon>
        <taxon>Octocorallia</taxon>
        <taxon>Malacalcyonacea</taxon>
        <taxon>Plexauridae</taxon>
        <taxon>Paramuricea</taxon>
    </lineage>
</organism>
<dbReference type="Gene3D" id="3.10.10.10">
    <property type="entry name" value="HIV Type 1 Reverse Transcriptase, subunit A, domain 1"/>
    <property type="match status" value="1"/>
</dbReference>
<dbReference type="EMBL" id="CACRXK020012215">
    <property type="protein sequence ID" value="CAB4022899.1"/>
    <property type="molecule type" value="Genomic_DNA"/>
</dbReference>
<dbReference type="PANTHER" id="PTHR37984">
    <property type="entry name" value="PROTEIN CBG26694"/>
    <property type="match status" value="1"/>
</dbReference>
<evidence type="ECO:0000313" key="2">
    <source>
        <dbReference type="EMBL" id="CAB4022899.1"/>
    </source>
</evidence>
<dbReference type="OrthoDB" id="5972177at2759"/>
<dbReference type="PANTHER" id="PTHR37984:SF13">
    <property type="entry name" value="RIBONUCLEASE H"/>
    <property type="match status" value="1"/>
</dbReference>
<reference evidence="2" key="1">
    <citation type="submission" date="2020-04" db="EMBL/GenBank/DDBJ databases">
        <authorList>
            <person name="Alioto T."/>
            <person name="Alioto T."/>
            <person name="Gomez Garrido J."/>
        </authorList>
    </citation>
    <scope>NUCLEOTIDE SEQUENCE</scope>
    <source>
        <strain evidence="2">A484AB</strain>
    </source>
</reference>
<dbReference type="Gene3D" id="3.30.70.270">
    <property type="match status" value="1"/>
</dbReference>
<dbReference type="AlphaFoldDB" id="A0A7D9L4K1"/>
<dbReference type="CDD" id="cd01647">
    <property type="entry name" value="RT_LTR"/>
    <property type="match status" value="1"/>
</dbReference>
<dbReference type="Pfam" id="PF00078">
    <property type="entry name" value="RVT_1"/>
    <property type="match status" value="1"/>
</dbReference>
<gene>
    <name evidence="2" type="ORF">PACLA_8A071807</name>
</gene>
<evidence type="ECO:0000313" key="3">
    <source>
        <dbReference type="Proteomes" id="UP001152795"/>
    </source>
</evidence>
<dbReference type="Proteomes" id="UP001152795">
    <property type="component" value="Unassembled WGS sequence"/>
</dbReference>
<proteinExistence type="predicted"/>
<dbReference type="InterPro" id="IPR043502">
    <property type="entry name" value="DNA/RNA_pol_sf"/>
</dbReference>
<dbReference type="InterPro" id="IPR000477">
    <property type="entry name" value="RT_dom"/>
</dbReference>
<dbReference type="InterPro" id="IPR043128">
    <property type="entry name" value="Rev_trsase/Diguanyl_cyclase"/>
</dbReference>
<dbReference type="SUPFAM" id="SSF56672">
    <property type="entry name" value="DNA/RNA polymerases"/>
    <property type="match status" value="1"/>
</dbReference>
<comment type="caution">
    <text evidence="2">The sequence shown here is derived from an EMBL/GenBank/DDBJ whole genome shotgun (WGS) entry which is preliminary data.</text>
</comment>
<keyword evidence="3" id="KW-1185">Reference proteome</keyword>
<accession>A0A7D9L4K1</accession>
<dbReference type="InterPro" id="IPR050951">
    <property type="entry name" value="Retrovirus_Pol_polyprotein"/>
</dbReference>